<protein>
    <recommendedName>
        <fullName evidence="3">DUF4843 domain-containing protein</fullName>
    </recommendedName>
</protein>
<evidence type="ECO:0000313" key="1">
    <source>
        <dbReference type="EMBL" id="CAH0999873.1"/>
    </source>
</evidence>
<dbReference type="RefSeq" id="WP_238750053.1">
    <property type="nucleotide sequence ID" value="NZ_CAKLPZ010000001.1"/>
</dbReference>
<dbReference type="Proteomes" id="UP000837803">
    <property type="component" value="Unassembled WGS sequence"/>
</dbReference>
<dbReference type="InterPro" id="IPR038081">
    <property type="entry name" value="CalX-like_sf"/>
</dbReference>
<evidence type="ECO:0000313" key="2">
    <source>
        <dbReference type="Proteomes" id="UP000837803"/>
    </source>
</evidence>
<evidence type="ECO:0008006" key="3">
    <source>
        <dbReference type="Google" id="ProtNLM"/>
    </source>
</evidence>
<sequence>MKRFNIILLAVCALFVASCDYDTYEDENAVTQLENGEKFVRILTGGADGEQTVTVSETTPGLIPVEVENLFAFGEDVTVEYGLGGSAAFGADYTVEGASASGGTVVVNAENDDAEDNSPSTGVIEIELFVDTLVNGPETIIVELLSAATPSNTTINVGQGSLRKTLTINLVND</sequence>
<name>A0ABM9AZP6_9BACT</name>
<proteinExistence type="predicted"/>
<keyword evidence="2" id="KW-1185">Reference proteome</keyword>
<accession>A0ABM9AZP6</accession>
<comment type="caution">
    <text evidence="1">The sequence shown here is derived from an EMBL/GenBank/DDBJ whole genome shotgun (WGS) entry which is preliminary data.</text>
</comment>
<dbReference type="EMBL" id="CAKLPZ010000001">
    <property type="protein sequence ID" value="CAH0999873.1"/>
    <property type="molecule type" value="Genomic_DNA"/>
</dbReference>
<dbReference type="Gene3D" id="2.60.40.2030">
    <property type="match status" value="1"/>
</dbReference>
<organism evidence="1 2">
    <name type="scientific">Neolewinella maritima</name>
    <dbReference type="NCBI Taxonomy" id="1383882"/>
    <lineage>
        <taxon>Bacteria</taxon>
        <taxon>Pseudomonadati</taxon>
        <taxon>Bacteroidota</taxon>
        <taxon>Saprospiria</taxon>
        <taxon>Saprospirales</taxon>
        <taxon>Lewinellaceae</taxon>
        <taxon>Neolewinella</taxon>
    </lineage>
</organism>
<gene>
    <name evidence="1" type="ORF">LEM8419_01143</name>
</gene>
<dbReference type="PROSITE" id="PS51257">
    <property type="entry name" value="PROKAR_LIPOPROTEIN"/>
    <property type="match status" value="1"/>
</dbReference>
<reference evidence="1" key="1">
    <citation type="submission" date="2021-12" db="EMBL/GenBank/DDBJ databases">
        <authorList>
            <person name="Rodrigo-Torres L."/>
            <person name="Arahal R. D."/>
            <person name="Lucena T."/>
        </authorList>
    </citation>
    <scope>NUCLEOTIDE SEQUENCE</scope>
    <source>
        <strain evidence="1">CECT 8419</strain>
    </source>
</reference>